<dbReference type="Gene3D" id="3.60.10.10">
    <property type="entry name" value="Endonuclease/exonuclease/phosphatase"/>
    <property type="match status" value="1"/>
</dbReference>
<accession>A0A4P9YAI4</accession>
<dbReference type="AlphaFoldDB" id="A0A4P9YAI4"/>
<dbReference type="Pfam" id="PF14529">
    <property type="entry name" value="Exo_endo_phos_2"/>
    <property type="match status" value="1"/>
</dbReference>
<dbReference type="EMBL" id="ML006776">
    <property type="protein sequence ID" value="RKP16247.1"/>
    <property type="molecule type" value="Genomic_DNA"/>
</dbReference>
<evidence type="ECO:0000313" key="2">
    <source>
        <dbReference type="EMBL" id="RKP16247.1"/>
    </source>
</evidence>
<feature type="non-terminal residue" evidence="2">
    <location>
        <position position="460"/>
    </location>
</feature>
<dbReference type="InterPro" id="IPR036691">
    <property type="entry name" value="Endo/exonu/phosph_ase_sf"/>
</dbReference>
<gene>
    <name evidence="2" type="ORF">ROZALSC1DRAFT_25495</name>
</gene>
<sequence>MINLGFHNSCGVAGKADAILNFYKSSNLNLMVVAETWLRPDDDPIFKGNVIFNVCQPSDEIILRGGRRGNSINDCLLIKEDEAKRWIFFHYQNLKILALYLEPSANDSILEDILDMLETETDNFNDPLIIIGDLNARSQLLTGDNSTNRRGVLLEKLLEEHNLTNIRSEKPQFTTRSAAGKGITDYFIVSDSLVNNVSTFQVFEQLSLGGSDHRPMKLCLDIRNNSSKFKSFNRLNIRKFVNKETQEAFSLALKQNLPDILKLLNETKSNMNLDSQAKVDEMWSIIKEWIASEAATHVGYKRFKSYTSEFFWTPELIEESSKIESLTLEAQNLQDNSNSNDNDVTDAYRKLRDANEAFRDRLYNRRVEVFHSIVTDLAQPQNNGSFMRMVRSVKKRKLKEHCQLDHKNINQHMDYFKSTFGSAPMGNFVEEVNFDDTIDELVVVNENLLSDVVNLNDDNE</sequence>
<dbReference type="SUPFAM" id="SSF56219">
    <property type="entry name" value="DNase I-like"/>
    <property type="match status" value="1"/>
</dbReference>
<dbReference type="Proteomes" id="UP000281549">
    <property type="component" value="Unassembled WGS sequence"/>
</dbReference>
<dbReference type="GO" id="GO:0003824">
    <property type="term" value="F:catalytic activity"/>
    <property type="evidence" value="ECO:0007669"/>
    <property type="project" value="InterPro"/>
</dbReference>
<proteinExistence type="predicted"/>
<reference evidence="3" key="1">
    <citation type="journal article" date="2018" name="Nat. Microbiol.">
        <title>Leveraging single-cell genomics to expand the fungal tree of life.</title>
        <authorList>
            <person name="Ahrendt S.R."/>
            <person name="Quandt C.A."/>
            <person name="Ciobanu D."/>
            <person name="Clum A."/>
            <person name="Salamov A."/>
            <person name="Andreopoulos B."/>
            <person name="Cheng J.F."/>
            <person name="Woyke T."/>
            <person name="Pelin A."/>
            <person name="Henrissat B."/>
            <person name="Reynolds N.K."/>
            <person name="Benny G.L."/>
            <person name="Smith M.E."/>
            <person name="James T.Y."/>
            <person name="Grigoriev I.V."/>
        </authorList>
    </citation>
    <scope>NUCLEOTIDE SEQUENCE [LARGE SCALE GENOMIC DNA]</scope>
    <source>
        <strain evidence="3">CSF55</strain>
    </source>
</reference>
<name>A0A4P9YAI4_ROZAC</name>
<evidence type="ECO:0000313" key="3">
    <source>
        <dbReference type="Proteomes" id="UP000281549"/>
    </source>
</evidence>
<organism evidence="2 3">
    <name type="scientific">Rozella allomycis (strain CSF55)</name>
    <dbReference type="NCBI Taxonomy" id="988480"/>
    <lineage>
        <taxon>Eukaryota</taxon>
        <taxon>Fungi</taxon>
        <taxon>Fungi incertae sedis</taxon>
        <taxon>Cryptomycota</taxon>
        <taxon>Cryptomycota incertae sedis</taxon>
        <taxon>Rozella</taxon>
    </lineage>
</organism>
<protein>
    <recommendedName>
        <fullName evidence="1">Endonuclease/exonuclease/phosphatase domain-containing protein</fullName>
    </recommendedName>
</protein>
<evidence type="ECO:0000259" key="1">
    <source>
        <dbReference type="Pfam" id="PF14529"/>
    </source>
</evidence>
<feature type="domain" description="Endonuclease/exonuclease/phosphatase" evidence="1">
    <location>
        <begin position="95"/>
        <end position="216"/>
    </location>
</feature>
<dbReference type="InterPro" id="IPR005135">
    <property type="entry name" value="Endo/exonuclease/phosphatase"/>
</dbReference>